<dbReference type="Gene3D" id="3.40.630.40">
    <property type="entry name" value="Zn-dependent exopeptidases"/>
    <property type="match status" value="1"/>
</dbReference>
<feature type="domain" description="MurNAc-LAA" evidence="5">
    <location>
        <begin position="97"/>
        <end position="291"/>
    </location>
</feature>
<keyword evidence="3" id="KW-0378">Hydrolase</keyword>
<evidence type="ECO:0000313" key="7">
    <source>
        <dbReference type="Proteomes" id="UP000263900"/>
    </source>
</evidence>
<evidence type="ECO:0000313" key="6">
    <source>
        <dbReference type="EMBL" id="AXY74548.1"/>
    </source>
</evidence>
<name>A0A3B7MK38_9BACT</name>
<protein>
    <recommendedName>
        <fullName evidence="2">N-acetylmuramoyl-L-alanine amidase</fullName>
        <ecNumber evidence="2">3.5.1.28</ecNumber>
    </recommendedName>
</protein>
<evidence type="ECO:0000256" key="4">
    <source>
        <dbReference type="SAM" id="SignalP"/>
    </source>
</evidence>
<dbReference type="PANTHER" id="PTHR30404:SF0">
    <property type="entry name" value="N-ACETYLMURAMOYL-L-ALANINE AMIDASE AMIC"/>
    <property type="match status" value="1"/>
</dbReference>
<feature type="chain" id="PRO_5017836375" description="N-acetylmuramoyl-L-alanine amidase" evidence="4">
    <location>
        <begin position="20"/>
        <end position="300"/>
    </location>
</feature>
<sequence>MIKKITCFLLIATVFTVLTAFYTEPTGVMQKPVIKTIIIDAGHGGSDNGARGDYSFEKDICLGIALKLGKKLEQEFPQIKILYTRTKDEYPSIKSRADFANVNKGDLFVSIHVNAGPKIKHSNFAGYRTETYYTGKGKSRKKRTRKVPKYTIYYTDNPSNGTETYIWAADRADAKGEYVSERMSEEVNDSTEYAPDINDPEFKAKSLLWTKRYFDKSLALATMVEEEFVNGGRVSRGVKQRNEKGIWVLQATAMPSILVETGFITHRPDEDYLNSVKGQEEVAGHVLAAIKRYKEGSEGK</sequence>
<dbReference type="OrthoDB" id="9806267at2"/>
<feature type="signal peptide" evidence="4">
    <location>
        <begin position="1"/>
        <end position="19"/>
    </location>
</feature>
<evidence type="ECO:0000256" key="2">
    <source>
        <dbReference type="ARBA" id="ARBA00011901"/>
    </source>
</evidence>
<gene>
    <name evidence="6" type="ORF">D3H65_11415</name>
</gene>
<dbReference type="EC" id="3.5.1.28" evidence="2"/>
<keyword evidence="4" id="KW-0732">Signal</keyword>
<dbReference type="InterPro" id="IPR002508">
    <property type="entry name" value="MurNAc-LAA_cat"/>
</dbReference>
<reference evidence="6 7" key="1">
    <citation type="submission" date="2018-09" db="EMBL/GenBank/DDBJ databases">
        <title>Genome sequencing of strain 6GH32-13.</title>
        <authorList>
            <person name="Weon H.-Y."/>
            <person name="Heo J."/>
            <person name="Kwon S.-W."/>
        </authorList>
    </citation>
    <scope>NUCLEOTIDE SEQUENCE [LARGE SCALE GENOMIC DNA]</scope>
    <source>
        <strain evidence="6 7">5GH32-13</strain>
    </source>
</reference>
<evidence type="ECO:0000259" key="5">
    <source>
        <dbReference type="SMART" id="SM00646"/>
    </source>
</evidence>
<dbReference type="InterPro" id="IPR050695">
    <property type="entry name" value="N-acetylmuramoyl_amidase_3"/>
</dbReference>
<dbReference type="CDD" id="cd02696">
    <property type="entry name" value="MurNAc-LAA"/>
    <property type="match status" value="1"/>
</dbReference>
<dbReference type="SMART" id="SM00646">
    <property type="entry name" value="Ami_3"/>
    <property type="match status" value="1"/>
</dbReference>
<keyword evidence="7" id="KW-1185">Reference proteome</keyword>
<dbReference type="Pfam" id="PF01520">
    <property type="entry name" value="Amidase_3"/>
    <property type="match status" value="1"/>
</dbReference>
<dbReference type="GO" id="GO:0008745">
    <property type="term" value="F:N-acetylmuramoyl-L-alanine amidase activity"/>
    <property type="evidence" value="ECO:0007669"/>
    <property type="project" value="UniProtKB-EC"/>
</dbReference>
<accession>A0A3B7MK38</accession>
<dbReference type="RefSeq" id="WP_119050433.1">
    <property type="nucleotide sequence ID" value="NZ_CP032157.1"/>
</dbReference>
<proteinExistence type="predicted"/>
<organism evidence="6 7">
    <name type="scientific">Paraflavitalea soli</name>
    <dbReference type="NCBI Taxonomy" id="2315862"/>
    <lineage>
        <taxon>Bacteria</taxon>
        <taxon>Pseudomonadati</taxon>
        <taxon>Bacteroidota</taxon>
        <taxon>Chitinophagia</taxon>
        <taxon>Chitinophagales</taxon>
        <taxon>Chitinophagaceae</taxon>
        <taxon>Paraflavitalea</taxon>
    </lineage>
</organism>
<dbReference type="EMBL" id="CP032157">
    <property type="protein sequence ID" value="AXY74548.1"/>
    <property type="molecule type" value="Genomic_DNA"/>
</dbReference>
<dbReference type="AlphaFoldDB" id="A0A3B7MK38"/>
<evidence type="ECO:0000256" key="1">
    <source>
        <dbReference type="ARBA" id="ARBA00001561"/>
    </source>
</evidence>
<dbReference type="SUPFAM" id="SSF53187">
    <property type="entry name" value="Zn-dependent exopeptidases"/>
    <property type="match status" value="1"/>
</dbReference>
<comment type="catalytic activity">
    <reaction evidence="1">
        <text>Hydrolyzes the link between N-acetylmuramoyl residues and L-amino acid residues in certain cell-wall glycopeptides.</text>
        <dbReference type="EC" id="3.5.1.28"/>
    </reaction>
</comment>
<dbReference type="Proteomes" id="UP000263900">
    <property type="component" value="Chromosome"/>
</dbReference>
<evidence type="ECO:0000256" key="3">
    <source>
        <dbReference type="ARBA" id="ARBA00022801"/>
    </source>
</evidence>
<dbReference type="GO" id="GO:0030288">
    <property type="term" value="C:outer membrane-bounded periplasmic space"/>
    <property type="evidence" value="ECO:0007669"/>
    <property type="project" value="TreeGrafter"/>
</dbReference>
<dbReference type="KEGG" id="pseg:D3H65_11415"/>
<dbReference type="PANTHER" id="PTHR30404">
    <property type="entry name" value="N-ACETYLMURAMOYL-L-ALANINE AMIDASE"/>
    <property type="match status" value="1"/>
</dbReference>
<dbReference type="GO" id="GO:0009253">
    <property type="term" value="P:peptidoglycan catabolic process"/>
    <property type="evidence" value="ECO:0007669"/>
    <property type="project" value="InterPro"/>
</dbReference>